<comment type="caution">
    <text evidence="1">The sequence shown here is derived from an EMBL/GenBank/DDBJ whole genome shotgun (WGS) entry which is preliminary data.</text>
</comment>
<gene>
    <name evidence="1" type="ORF">NCGR_LOCUS37481</name>
</gene>
<evidence type="ECO:0000313" key="1">
    <source>
        <dbReference type="EMBL" id="CAD6253864.1"/>
    </source>
</evidence>
<accession>A0A811Q465</accession>
<keyword evidence="2" id="KW-1185">Reference proteome</keyword>
<name>A0A811Q465_9POAL</name>
<dbReference type="AlphaFoldDB" id="A0A811Q465"/>
<dbReference type="Proteomes" id="UP000604825">
    <property type="component" value="Unassembled WGS sequence"/>
</dbReference>
<proteinExistence type="predicted"/>
<protein>
    <submittedName>
        <fullName evidence="1">Uncharacterized protein</fullName>
    </submittedName>
</protein>
<dbReference type="EMBL" id="CAJGYO010000009">
    <property type="protein sequence ID" value="CAD6253864.1"/>
    <property type="molecule type" value="Genomic_DNA"/>
</dbReference>
<reference evidence="1" key="1">
    <citation type="submission" date="2020-10" db="EMBL/GenBank/DDBJ databases">
        <authorList>
            <person name="Han B."/>
            <person name="Lu T."/>
            <person name="Zhao Q."/>
            <person name="Huang X."/>
            <person name="Zhao Y."/>
        </authorList>
    </citation>
    <scope>NUCLEOTIDE SEQUENCE</scope>
</reference>
<organism evidence="1 2">
    <name type="scientific">Miscanthus lutarioriparius</name>
    <dbReference type="NCBI Taxonomy" id="422564"/>
    <lineage>
        <taxon>Eukaryota</taxon>
        <taxon>Viridiplantae</taxon>
        <taxon>Streptophyta</taxon>
        <taxon>Embryophyta</taxon>
        <taxon>Tracheophyta</taxon>
        <taxon>Spermatophyta</taxon>
        <taxon>Magnoliopsida</taxon>
        <taxon>Liliopsida</taxon>
        <taxon>Poales</taxon>
        <taxon>Poaceae</taxon>
        <taxon>PACMAD clade</taxon>
        <taxon>Panicoideae</taxon>
        <taxon>Andropogonodae</taxon>
        <taxon>Andropogoneae</taxon>
        <taxon>Saccharinae</taxon>
        <taxon>Miscanthus</taxon>
    </lineage>
</organism>
<evidence type="ECO:0000313" key="2">
    <source>
        <dbReference type="Proteomes" id="UP000604825"/>
    </source>
</evidence>
<sequence>MSLNVQIEGKISAHDSTSIDASSAFFEEVKDDYSATSIAVPIPLQKTMNDDTYSYDAPQDVEEIVHQNPCENENHIAKLIVFHASYKEMAALNTATQLETFETVAL</sequence>